<evidence type="ECO:0000313" key="1">
    <source>
        <dbReference type="EMBL" id="KIK09189.1"/>
    </source>
</evidence>
<dbReference type="HOGENOM" id="CLU_1468394_0_0_1"/>
<reference evidence="2" key="2">
    <citation type="submission" date="2015-01" db="EMBL/GenBank/DDBJ databases">
        <title>Evolutionary Origins and Diversification of the Mycorrhizal Mutualists.</title>
        <authorList>
            <consortium name="DOE Joint Genome Institute"/>
            <consortium name="Mycorrhizal Genomics Consortium"/>
            <person name="Kohler A."/>
            <person name="Kuo A."/>
            <person name="Nagy L.G."/>
            <person name="Floudas D."/>
            <person name="Copeland A."/>
            <person name="Barry K.W."/>
            <person name="Cichocki N."/>
            <person name="Veneault-Fourrey C."/>
            <person name="LaButti K."/>
            <person name="Lindquist E.A."/>
            <person name="Lipzen A."/>
            <person name="Lundell T."/>
            <person name="Morin E."/>
            <person name="Murat C."/>
            <person name="Riley R."/>
            <person name="Ohm R."/>
            <person name="Sun H."/>
            <person name="Tunlid A."/>
            <person name="Henrissat B."/>
            <person name="Grigoriev I.V."/>
            <person name="Hibbett D.S."/>
            <person name="Martin F."/>
        </authorList>
    </citation>
    <scope>NUCLEOTIDE SEQUENCE [LARGE SCALE GENOMIC DNA]</scope>
    <source>
        <strain evidence="2">LaAM-08-1</strain>
    </source>
</reference>
<protein>
    <submittedName>
        <fullName evidence="1">Uncharacterized protein</fullName>
    </submittedName>
</protein>
<dbReference type="AlphaFoldDB" id="A0A0C9Y5G1"/>
<reference evidence="1 2" key="1">
    <citation type="submission" date="2014-04" db="EMBL/GenBank/DDBJ databases">
        <authorList>
            <consortium name="DOE Joint Genome Institute"/>
            <person name="Kuo A."/>
            <person name="Kohler A."/>
            <person name="Nagy L.G."/>
            <person name="Floudas D."/>
            <person name="Copeland A."/>
            <person name="Barry K.W."/>
            <person name="Cichocki N."/>
            <person name="Veneault-Fourrey C."/>
            <person name="LaButti K."/>
            <person name="Lindquist E.A."/>
            <person name="Lipzen A."/>
            <person name="Lundell T."/>
            <person name="Morin E."/>
            <person name="Murat C."/>
            <person name="Sun H."/>
            <person name="Tunlid A."/>
            <person name="Henrissat B."/>
            <person name="Grigoriev I.V."/>
            <person name="Hibbett D.S."/>
            <person name="Martin F."/>
            <person name="Nordberg H.P."/>
            <person name="Cantor M.N."/>
            <person name="Hua S.X."/>
        </authorList>
    </citation>
    <scope>NUCLEOTIDE SEQUENCE [LARGE SCALE GENOMIC DNA]</scope>
    <source>
        <strain evidence="1 2">LaAM-08-1</strain>
    </source>
</reference>
<sequence>MEGVKPGRASQAAACGQGKVGDRKVLRHTATVPASQSRAIGGASELSEGGKLAYWYGGCRARGRGRGRRCWKDDAGGDQSKKLSSKRLYLSTIEPKKCLILSEGDKIFGEELQLISSTKDCSCKLFAYYNIGRHRHQAKQGTITGGVAIAKTSTWGFPFSKMEDKKRLAGGCFVRFDECFYIVE</sequence>
<accession>A0A0C9Y5G1</accession>
<evidence type="ECO:0000313" key="2">
    <source>
        <dbReference type="Proteomes" id="UP000054477"/>
    </source>
</evidence>
<name>A0A0C9Y5G1_9AGAR</name>
<dbReference type="Proteomes" id="UP000054477">
    <property type="component" value="Unassembled WGS sequence"/>
</dbReference>
<dbReference type="EMBL" id="KN838539">
    <property type="protein sequence ID" value="KIK09189.1"/>
    <property type="molecule type" value="Genomic_DNA"/>
</dbReference>
<keyword evidence="2" id="KW-1185">Reference proteome</keyword>
<proteinExistence type="predicted"/>
<organism evidence="1 2">
    <name type="scientific">Laccaria amethystina LaAM-08-1</name>
    <dbReference type="NCBI Taxonomy" id="1095629"/>
    <lineage>
        <taxon>Eukaryota</taxon>
        <taxon>Fungi</taxon>
        <taxon>Dikarya</taxon>
        <taxon>Basidiomycota</taxon>
        <taxon>Agaricomycotina</taxon>
        <taxon>Agaricomycetes</taxon>
        <taxon>Agaricomycetidae</taxon>
        <taxon>Agaricales</taxon>
        <taxon>Agaricineae</taxon>
        <taxon>Hydnangiaceae</taxon>
        <taxon>Laccaria</taxon>
    </lineage>
</organism>
<gene>
    <name evidence="1" type="ORF">K443DRAFT_118645</name>
</gene>